<reference evidence="2 3" key="1">
    <citation type="submission" date="2018-06" db="EMBL/GenBank/DDBJ databases">
        <authorList>
            <consortium name="Pathogen Informatics"/>
            <person name="Doyle S."/>
        </authorList>
    </citation>
    <scope>NUCLEOTIDE SEQUENCE [LARGE SCALE GENOMIC DNA]</scope>
    <source>
        <strain evidence="2 3">NCTC10994</strain>
    </source>
</reference>
<keyword evidence="2" id="KW-0808">Transferase</keyword>
<dbReference type="InterPro" id="IPR036117">
    <property type="entry name" value="DhaL_dom_sf"/>
</dbReference>
<dbReference type="Pfam" id="PF13684">
    <property type="entry name" value="FakA-like_C"/>
    <property type="match status" value="1"/>
</dbReference>
<dbReference type="NCBIfam" id="TIGR03599">
    <property type="entry name" value="YloV"/>
    <property type="match status" value="1"/>
</dbReference>
<dbReference type="SMART" id="SM01120">
    <property type="entry name" value="Dak2"/>
    <property type="match status" value="1"/>
</dbReference>
<proteinExistence type="predicted"/>
<dbReference type="InterPro" id="IPR048394">
    <property type="entry name" value="FakA-like_M"/>
</dbReference>
<dbReference type="SMART" id="SM01121">
    <property type="entry name" value="Dak1_2"/>
    <property type="match status" value="1"/>
</dbReference>
<dbReference type="AlphaFoldDB" id="A0A2X4WZ72"/>
<dbReference type="EMBL" id="LS483468">
    <property type="protein sequence ID" value="SQI29464.1"/>
    <property type="molecule type" value="Genomic_DNA"/>
</dbReference>
<dbReference type="InterPro" id="IPR019986">
    <property type="entry name" value="YloV-like"/>
</dbReference>
<organism evidence="2 3">
    <name type="scientific">Rhodococcus coprophilus</name>
    <dbReference type="NCBI Taxonomy" id="38310"/>
    <lineage>
        <taxon>Bacteria</taxon>
        <taxon>Bacillati</taxon>
        <taxon>Actinomycetota</taxon>
        <taxon>Actinomycetes</taxon>
        <taxon>Mycobacteriales</taxon>
        <taxon>Nocardiaceae</taxon>
        <taxon>Rhodococcus</taxon>
    </lineage>
</organism>
<keyword evidence="2" id="KW-0418">Kinase</keyword>
<dbReference type="PANTHER" id="PTHR33434">
    <property type="entry name" value="DEGV DOMAIN-CONTAINING PROTEIN DR_1986-RELATED"/>
    <property type="match status" value="1"/>
</dbReference>
<name>A0A2X4WZ72_9NOCA</name>
<dbReference type="Pfam" id="PF21645">
    <property type="entry name" value="FakA-like_M"/>
    <property type="match status" value="1"/>
</dbReference>
<evidence type="ECO:0000313" key="3">
    <source>
        <dbReference type="Proteomes" id="UP000249091"/>
    </source>
</evidence>
<gene>
    <name evidence="2" type="ORF">NCTC10994_01019</name>
</gene>
<feature type="domain" description="DhaL" evidence="1">
    <location>
        <begin position="38"/>
        <end position="233"/>
    </location>
</feature>
<protein>
    <submittedName>
        <fullName evidence="2">Glycerone kinase family protein</fullName>
    </submittedName>
</protein>
<dbReference type="SUPFAM" id="SSF101473">
    <property type="entry name" value="DhaL-like"/>
    <property type="match status" value="1"/>
</dbReference>
<dbReference type="InterPro" id="IPR004007">
    <property type="entry name" value="DhaL_dom"/>
</dbReference>
<dbReference type="GO" id="GO:0004371">
    <property type="term" value="F:glycerone kinase activity"/>
    <property type="evidence" value="ECO:0007669"/>
    <property type="project" value="InterPro"/>
</dbReference>
<dbReference type="KEGG" id="rcr:NCTC10994_01019"/>
<dbReference type="Proteomes" id="UP000249091">
    <property type="component" value="Chromosome 1"/>
</dbReference>
<dbReference type="PANTHER" id="PTHR33434:SF4">
    <property type="entry name" value="PHOSPHATASE PROTEIN"/>
    <property type="match status" value="1"/>
</dbReference>
<dbReference type="Pfam" id="PF02734">
    <property type="entry name" value="Dak2"/>
    <property type="match status" value="1"/>
</dbReference>
<dbReference type="PROSITE" id="PS51480">
    <property type="entry name" value="DHAL"/>
    <property type="match status" value="1"/>
</dbReference>
<dbReference type="Gene3D" id="1.25.40.340">
    <property type="match status" value="1"/>
</dbReference>
<sequence length="587" mass="60686">MTKPDVCTTPGYSFRQRTNSDVEGCELVLEVGDTVGGRALRRWAEIALQALEERRHEINTLNVFPVPDGDTGTNLVLTLQSAVENIGGPVDGALTASDVSERLARGAFLGARGNSGVIVAQALRGVADAVAGHTTIDGRGLADALRRASKLVMKALSTPEEGTIVSVLEAAAEGAEKAARSTDTTVCDVTVAAADAAADALQQTPAQLDVLAEAGVVDAGGLGLVILLDCLVEITTGQRPQRRLQITRTPAPPVAASSGDRLSAPRTETQQDYEVMYVVERAEPEDIDVLRVRLDALGDSVAVVGDGAGSWSVHVHCCDPGAAVEAGLAAGSLIRIDITCFALGATNDGDCAVPSHTPAAVVPRRTPATGERAVLAVVAGHGARELFESEGASVLHVDTDFGPGRLLDAVRALPSGDVLVLPNGSLPAQDVVAVGAQARSENRNVMFLPSSSMVQGLAALAVHDPGRATVDDAFAMSEAAAAVRWGSLRVARERALTWVGQCEPGDSLGLSGHDVVVIEHDLVAAGVALLDKILAAGGELVTMLVGADAPAGLAEQLTEHLDHRHPALEVVVYRGGQRSDLLQLGVE</sequence>
<evidence type="ECO:0000259" key="1">
    <source>
        <dbReference type="PROSITE" id="PS51480"/>
    </source>
</evidence>
<evidence type="ECO:0000313" key="2">
    <source>
        <dbReference type="EMBL" id="SQI29464.1"/>
    </source>
</evidence>
<dbReference type="GO" id="GO:0006071">
    <property type="term" value="P:glycerol metabolic process"/>
    <property type="evidence" value="ECO:0007669"/>
    <property type="project" value="InterPro"/>
</dbReference>
<keyword evidence="3" id="KW-1185">Reference proteome</keyword>
<dbReference type="STRING" id="1219011.GCA_001895045_00737"/>
<accession>A0A2X4WZ72</accession>
<dbReference type="InterPro" id="IPR033470">
    <property type="entry name" value="FakA-like_C"/>
</dbReference>
<dbReference type="InterPro" id="IPR050270">
    <property type="entry name" value="DegV_domain_contain"/>
</dbReference>